<keyword evidence="2" id="KW-1185">Reference proteome</keyword>
<reference evidence="1 2" key="1">
    <citation type="submission" date="2018-06" db="EMBL/GenBank/DDBJ databases">
        <title>Genomic Encyclopedia of Type Strains, Phase IV (KMG-IV): sequencing the most valuable type-strain genomes for metagenomic binning, comparative biology and taxonomic classification.</title>
        <authorList>
            <person name="Goeker M."/>
        </authorList>
    </citation>
    <scope>NUCLEOTIDE SEQUENCE [LARGE SCALE GENOMIC DNA]</scope>
    <source>
        <strain evidence="1 2">DSM 25532</strain>
    </source>
</reference>
<accession>A0A366H480</accession>
<evidence type="ECO:0000313" key="1">
    <source>
        <dbReference type="EMBL" id="RBP36104.1"/>
    </source>
</evidence>
<sequence>MLDLHNLSDSGPIKGLPYGHLSTSKELIPPLVLMIPLRFYMLGVASFEGD</sequence>
<dbReference type="AlphaFoldDB" id="A0A366H480"/>
<dbReference type="Proteomes" id="UP000253426">
    <property type="component" value="Unassembled WGS sequence"/>
</dbReference>
<organism evidence="1 2">
    <name type="scientific">Roseimicrobium gellanilyticum</name>
    <dbReference type="NCBI Taxonomy" id="748857"/>
    <lineage>
        <taxon>Bacteria</taxon>
        <taxon>Pseudomonadati</taxon>
        <taxon>Verrucomicrobiota</taxon>
        <taxon>Verrucomicrobiia</taxon>
        <taxon>Verrucomicrobiales</taxon>
        <taxon>Verrucomicrobiaceae</taxon>
        <taxon>Roseimicrobium</taxon>
    </lineage>
</organism>
<comment type="caution">
    <text evidence="1">The sequence shown here is derived from an EMBL/GenBank/DDBJ whole genome shotgun (WGS) entry which is preliminary data.</text>
</comment>
<gene>
    <name evidence="1" type="ORF">DES53_11853</name>
</gene>
<protein>
    <submittedName>
        <fullName evidence="1">Uncharacterized protein</fullName>
    </submittedName>
</protein>
<name>A0A366H480_9BACT</name>
<dbReference type="EMBL" id="QNRR01000018">
    <property type="protein sequence ID" value="RBP36104.1"/>
    <property type="molecule type" value="Genomic_DNA"/>
</dbReference>
<proteinExistence type="predicted"/>
<evidence type="ECO:0000313" key="2">
    <source>
        <dbReference type="Proteomes" id="UP000253426"/>
    </source>
</evidence>